<evidence type="ECO:0000313" key="3">
    <source>
        <dbReference type="EMBL" id="EIE83246.1"/>
    </source>
</evidence>
<evidence type="ECO:0000256" key="2">
    <source>
        <dbReference type="PROSITE-ProRule" id="PRU00708"/>
    </source>
</evidence>
<dbReference type="eggNOG" id="KOG4197">
    <property type="taxonomic scope" value="Eukaryota"/>
</dbReference>
<gene>
    <name evidence="3" type="ORF">RO3G_07951</name>
</gene>
<dbReference type="Pfam" id="PF12854">
    <property type="entry name" value="PPR_1"/>
    <property type="match status" value="1"/>
</dbReference>
<feature type="repeat" description="PPR" evidence="2">
    <location>
        <begin position="395"/>
        <end position="429"/>
    </location>
</feature>
<dbReference type="GeneID" id="93614922"/>
<feature type="repeat" description="PPR" evidence="2">
    <location>
        <begin position="288"/>
        <end position="322"/>
    </location>
</feature>
<dbReference type="STRING" id="246409.I1C466"/>
<dbReference type="NCBIfam" id="TIGR00756">
    <property type="entry name" value="PPR"/>
    <property type="match status" value="6"/>
</dbReference>
<proteinExistence type="inferred from homology"/>
<dbReference type="PROSITE" id="PS51375">
    <property type="entry name" value="PPR"/>
    <property type="match status" value="7"/>
</dbReference>
<evidence type="ECO:0008006" key="5">
    <source>
        <dbReference type="Google" id="ProtNLM"/>
    </source>
</evidence>
<feature type="repeat" description="PPR" evidence="2">
    <location>
        <begin position="217"/>
        <end position="247"/>
    </location>
</feature>
<dbReference type="VEuPathDB" id="FungiDB:RO3G_07951"/>
<organism evidence="3 4">
    <name type="scientific">Rhizopus delemar (strain RA 99-880 / ATCC MYA-4621 / FGSC 9543 / NRRL 43880)</name>
    <name type="common">Mucormycosis agent</name>
    <name type="synonym">Rhizopus arrhizus var. delemar</name>
    <dbReference type="NCBI Taxonomy" id="246409"/>
    <lineage>
        <taxon>Eukaryota</taxon>
        <taxon>Fungi</taxon>
        <taxon>Fungi incertae sedis</taxon>
        <taxon>Mucoromycota</taxon>
        <taxon>Mucoromycotina</taxon>
        <taxon>Mucoromycetes</taxon>
        <taxon>Mucorales</taxon>
        <taxon>Mucorineae</taxon>
        <taxon>Rhizopodaceae</taxon>
        <taxon>Rhizopus</taxon>
    </lineage>
</organism>
<dbReference type="SUPFAM" id="SSF81901">
    <property type="entry name" value="HCP-like"/>
    <property type="match status" value="1"/>
</dbReference>
<feature type="repeat" description="PPR" evidence="2">
    <location>
        <begin position="430"/>
        <end position="464"/>
    </location>
</feature>
<accession>I1C466</accession>
<dbReference type="RefSeq" id="XP_067518642.1">
    <property type="nucleotide sequence ID" value="XM_067662541.1"/>
</dbReference>
<evidence type="ECO:0000256" key="1">
    <source>
        <dbReference type="ARBA" id="ARBA00007626"/>
    </source>
</evidence>
<keyword evidence="4" id="KW-1185">Reference proteome</keyword>
<dbReference type="OMA" id="TVHTYTN"/>
<sequence length="731" mass="85087">MKERGMSWGTLEYNEYFIAKLFFNEYQDILDVYEGEFQQNNVHLTVGSFNVMVATFLLTDQKDKAIQLIKEAQSKWHITPDIRDFERTIRRALPTNKQLVELAKELIVEHGITDTETLNSNLMHLFREKRLDEVKQLLKEYKGHELDVNSYNLLIKGFADARMNREATGYYKEMENKKMKPNAYICTTMLDIYAHARDIQSAEEVVRQTVLGGHAVDEVIYNQLIKVYFKCRQPRKAFLAFEEIQKSKRLQVNEVILNTMVNGLVINKELKVANKIYQQMIQTKFKPDIVTFNTMLKGYADVGDLGSALEVIKDMFRLNQEPDIVTFTTFINSIFDTKTPKSAEDMMNLLYEMGVKPNIYTFNSMINGWIRVNKMSEAEKTLNMMMTDYKELKPTVHTFTNLIQGYIEQMNLNKAMKTFQTLLQHGIEPDRATFNFMIVGFLNFDRLEDAYSCLERMNRMNLSPTKDTWLLLLNYCAKNKDWLIGRKVIDLFDKSGLLCLPNELLLYTFTHFLDLMDLWILLQTSSVLRLFASNVIVTLWKIEITSDNCMKLQCRAALIALETLSNQLPVQNTLHFLNKESDNDKLWMREQVLHNNIIKGISSYKHQFVLIEDIDIRNRIRIAVDVIFHHTVFVSANSRKTNNKMLSTFMVRLLSNLDQSFPSYCHEVTFTLADNIKAFLEYTGYKLMTNSDNKRRLQLTYDSISACFDFIGAAVVNKLLTESHVEYAVGN</sequence>
<dbReference type="EMBL" id="CH476736">
    <property type="protein sequence ID" value="EIE83246.1"/>
    <property type="molecule type" value="Genomic_DNA"/>
</dbReference>
<dbReference type="Pfam" id="PF01535">
    <property type="entry name" value="PPR"/>
    <property type="match status" value="2"/>
</dbReference>
<feature type="repeat" description="PPR" evidence="2">
    <location>
        <begin position="358"/>
        <end position="388"/>
    </location>
</feature>
<comment type="similarity">
    <text evidence="1">Belongs to the PPR family. P subfamily.</text>
</comment>
<name>I1C466_RHIO9</name>
<dbReference type="InterPro" id="IPR002885">
    <property type="entry name" value="PPR_rpt"/>
</dbReference>
<evidence type="ECO:0000313" key="4">
    <source>
        <dbReference type="Proteomes" id="UP000009138"/>
    </source>
</evidence>
<protein>
    <recommendedName>
        <fullName evidence="5">Pentacotripeptide-repeat region of PRORP domain-containing protein</fullName>
    </recommendedName>
</protein>
<dbReference type="Gene3D" id="1.25.40.10">
    <property type="entry name" value="Tetratricopeptide repeat domain"/>
    <property type="match status" value="3"/>
</dbReference>
<dbReference type="InterPro" id="IPR050872">
    <property type="entry name" value="PPR_P_subfamily"/>
</dbReference>
<feature type="repeat" description="PPR" evidence="2">
    <location>
        <begin position="253"/>
        <end position="287"/>
    </location>
</feature>
<dbReference type="OrthoDB" id="185373at2759"/>
<dbReference type="Pfam" id="PF13041">
    <property type="entry name" value="PPR_2"/>
    <property type="match status" value="2"/>
</dbReference>
<dbReference type="Pfam" id="PF13812">
    <property type="entry name" value="PPR_3"/>
    <property type="match status" value="1"/>
</dbReference>
<dbReference type="InterPro" id="IPR011990">
    <property type="entry name" value="TPR-like_helical_dom_sf"/>
</dbReference>
<dbReference type="AlphaFoldDB" id="I1C466"/>
<dbReference type="PANTHER" id="PTHR46128">
    <property type="entry name" value="MITOCHONDRIAL GROUP I INTRON SPLICING FACTOR CCM1"/>
    <property type="match status" value="1"/>
</dbReference>
<dbReference type="InParanoid" id="I1C466"/>
<dbReference type="PANTHER" id="PTHR46128:SF329">
    <property type="entry name" value="MITOCHONDRIAL GROUP I INTRON SPLICING FACTOR DMR1"/>
    <property type="match status" value="1"/>
</dbReference>
<feature type="repeat" description="PPR" evidence="2">
    <location>
        <begin position="147"/>
        <end position="181"/>
    </location>
</feature>
<dbReference type="Proteomes" id="UP000009138">
    <property type="component" value="Unassembled WGS sequence"/>
</dbReference>
<reference evidence="3 4" key="1">
    <citation type="journal article" date="2009" name="PLoS Genet.">
        <title>Genomic analysis of the basal lineage fungus Rhizopus oryzae reveals a whole-genome duplication.</title>
        <authorList>
            <person name="Ma L.-J."/>
            <person name="Ibrahim A.S."/>
            <person name="Skory C."/>
            <person name="Grabherr M.G."/>
            <person name="Burger G."/>
            <person name="Butler M."/>
            <person name="Elias M."/>
            <person name="Idnurm A."/>
            <person name="Lang B.F."/>
            <person name="Sone T."/>
            <person name="Abe A."/>
            <person name="Calvo S.E."/>
            <person name="Corrochano L.M."/>
            <person name="Engels R."/>
            <person name="Fu J."/>
            <person name="Hansberg W."/>
            <person name="Kim J.-M."/>
            <person name="Kodira C.D."/>
            <person name="Koehrsen M.J."/>
            <person name="Liu B."/>
            <person name="Miranda-Saavedra D."/>
            <person name="O'Leary S."/>
            <person name="Ortiz-Castellanos L."/>
            <person name="Poulter R."/>
            <person name="Rodriguez-Romero J."/>
            <person name="Ruiz-Herrera J."/>
            <person name="Shen Y.-Q."/>
            <person name="Zeng Q."/>
            <person name="Galagan J."/>
            <person name="Birren B.W."/>
            <person name="Cuomo C.A."/>
            <person name="Wickes B.L."/>
        </authorList>
    </citation>
    <scope>NUCLEOTIDE SEQUENCE [LARGE SCALE GENOMIC DNA]</scope>
    <source>
        <strain evidence="4">RA 99-880 / ATCC MYA-4621 / FGSC 9543 / NRRL 43880</strain>
    </source>
</reference>